<evidence type="ECO:0000313" key="2">
    <source>
        <dbReference type="Proteomes" id="UP000190667"/>
    </source>
</evidence>
<organism evidence="1 2">
    <name type="scientific">Izhakiella australiensis</name>
    <dbReference type="NCBI Taxonomy" id="1926881"/>
    <lineage>
        <taxon>Bacteria</taxon>
        <taxon>Pseudomonadati</taxon>
        <taxon>Pseudomonadota</taxon>
        <taxon>Gammaproteobacteria</taxon>
        <taxon>Enterobacterales</taxon>
        <taxon>Erwiniaceae</taxon>
        <taxon>Izhakiella</taxon>
    </lineage>
</organism>
<gene>
    <name evidence="1" type="ORF">BTJ39_19020</name>
</gene>
<comment type="caution">
    <text evidence="1">The sequence shown here is derived from an EMBL/GenBank/DDBJ whole genome shotgun (WGS) entry which is preliminary data.</text>
</comment>
<evidence type="ECO:0000313" key="1">
    <source>
        <dbReference type="EMBL" id="OON38064.1"/>
    </source>
</evidence>
<dbReference type="AlphaFoldDB" id="A0A1S8YG57"/>
<sequence>MDAFYLSQFVLILVRDCALIKTQYVFTDKLEVTMLAQLPAHWSLTLLAQTGSGLLLPPSLTQLCRITSADGEARILNCSVTGLTPRLRRQLMGGNFCRLRLSVRRGRARAPDTLFEGDICYLLAARISAAESSVSFQATEDFYHYKPGSQRWAPAVADNSTVAGEMIDRCLP</sequence>
<accession>A0A1S8YG57</accession>
<name>A0A1S8YG57_9GAMM</name>
<reference evidence="1 2" key="1">
    <citation type="submission" date="2016-12" db="EMBL/GenBank/DDBJ databases">
        <title>Izhakiella australiana sp. nov. of genus Izhakiella isolated from Australian desert.</title>
        <authorList>
            <person name="Ji M."/>
        </authorList>
    </citation>
    <scope>NUCLEOTIDE SEQUENCE [LARGE SCALE GENOMIC DNA]</scope>
    <source>
        <strain evidence="1 2">D4N98</strain>
    </source>
</reference>
<dbReference type="EMBL" id="MRUL01000017">
    <property type="protein sequence ID" value="OON38064.1"/>
    <property type="molecule type" value="Genomic_DNA"/>
</dbReference>
<proteinExistence type="predicted"/>
<dbReference type="Proteomes" id="UP000190667">
    <property type="component" value="Unassembled WGS sequence"/>
</dbReference>
<keyword evidence="2" id="KW-1185">Reference proteome</keyword>
<protein>
    <submittedName>
        <fullName evidence="1">Uncharacterized protein</fullName>
    </submittedName>
</protein>